<dbReference type="AlphaFoldDB" id="A0A1X7M2D8"/>
<evidence type="ECO:0008006" key="3">
    <source>
        <dbReference type="Google" id="ProtNLM"/>
    </source>
</evidence>
<name>A0A1X7M2D8_9BURK</name>
<protein>
    <recommendedName>
        <fullName evidence="3">Alpha/beta hydrolase family protein</fullName>
    </recommendedName>
</protein>
<sequence>MNRSTDLRETTNRTGNTPTVVIVPGLRDHVEQHWQTLLEAHLRAQNRPVAAVPPMGRDELDCASRVEAIEKAVVDAGAPVIVVAHSAGCIMVAHWARRHPRAIVGALLAAPPDFETPMPEGYPDLDTLDATGWLPVPREPLPFASIVAASRNDPLARYERVIELARGWHSELVDFGNVGHLNPASGFGEWPAAVGLIESLAWRTAAGEGTVPKRA</sequence>
<evidence type="ECO:0000313" key="2">
    <source>
        <dbReference type="Proteomes" id="UP000193228"/>
    </source>
</evidence>
<accession>A0A1X7M2D8</accession>
<gene>
    <name evidence="1" type="ORF">SAMN06265784_11393</name>
</gene>
<dbReference type="EMBL" id="FXAT01000013">
    <property type="protein sequence ID" value="SMG59529.1"/>
    <property type="molecule type" value="Genomic_DNA"/>
</dbReference>
<dbReference type="Proteomes" id="UP000193228">
    <property type="component" value="Unassembled WGS sequence"/>
</dbReference>
<dbReference type="Gene3D" id="3.40.50.1820">
    <property type="entry name" value="alpha/beta hydrolase"/>
    <property type="match status" value="1"/>
</dbReference>
<dbReference type="GO" id="GO:0016787">
    <property type="term" value="F:hydrolase activity"/>
    <property type="evidence" value="ECO:0007669"/>
    <property type="project" value="InterPro"/>
</dbReference>
<dbReference type="OrthoDB" id="9804993at2"/>
<dbReference type="InterPro" id="IPR029058">
    <property type="entry name" value="AB_hydrolase_fold"/>
</dbReference>
<reference evidence="2" key="1">
    <citation type="submission" date="2017-04" db="EMBL/GenBank/DDBJ databases">
        <authorList>
            <person name="Varghese N."/>
            <person name="Submissions S."/>
        </authorList>
    </citation>
    <scope>NUCLEOTIDE SEQUENCE [LARGE SCALE GENOMIC DNA]</scope>
    <source>
        <strain evidence="2">LMG 29540</strain>
    </source>
</reference>
<dbReference type="Pfam" id="PF06821">
    <property type="entry name" value="Ser_hydrolase"/>
    <property type="match status" value="1"/>
</dbReference>
<keyword evidence="2" id="KW-1185">Reference proteome</keyword>
<dbReference type="InterPro" id="IPR010662">
    <property type="entry name" value="RBBP9/YdeN"/>
</dbReference>
<organism evidence="1 2">
    <name type="scientific">Paraburkholderia susongensis</name>
    <dbReference type="NCBI Taxonomy" id="1515439"/>
    <lineage>
        <taxon>Bacteria</taxon>
        <taxon>Pseudomonadati</taxon>
        <taxon>Pseudomonadota</taxon>
        <taxon>Betaproteobacteria</taxon>
        <taxon>Burkholderiales</taxon>
        <taxon>Burkholderiaceae</taxon>
        <taxon>Paraburkholderia</taxon>
    </lineage>
</organism>
<evidence type="ECO:0000313" key="1">
    <source>
        <dbReference type="EMBL" id="SMG59529.1"/>
    </source>
</evidence>
<dbReference type="STRING" id="1515439.SAMN06265784_11393"/>
<proteinExistence type="predicted"/>
<dbReference type="SUPFAM" id="SSF53474">
    <property type="entry name" value="alpha/beta-Hydrolases"/>
    <property type="match status" value="1"/>
</dbReference>